<evidence type="ECO:0000256" key="5">
    <source>
        <dbReference type="ARBA" id="ARBA00022553"/>
    </source>
</evidence>
<evidence type="ECO:0000256" key="1">
    <source>
        <dbReference type="ARBA" id="ARBA00004342"/>
    </source>
</evidence>
<keyword evidence="7" id="KW-0112">Calmodulin-binding</keyword>
<dbReference type="Pfam" id="PF00723">
    <property type="entry name" value="Glyco_hydro_15"/>
    <property type="match status" value="1"/>
</dbReference>
<dbReference type="SUPFAM" id="SSF48208">
    <property type="entry name" value="Six-hairpin glycosidases"/>
    <property type="match status" value="1"/>
</dbReference>
<dbReference type="PANTHER" id="PTHR10749">
    <property type="entry name" value="PHOSPHORYLASE B KINASE REGULATORY SUBUNIT"/>
    <property type="match status" value="1"/>
</dbReference>
<proteinExistence type="inferred from homology"/>
<organism evidence="14 15">
    <name type="scientific">Gynuella sunshinyii YC6258</name>
    <dbReference type="NCBI Taxonomy" id="1445510"/>
    <lineage>
        <taxon>Bacteria</taxon>
        <taxon>Pseudomonadati</taxon>
        <taxon>Pseudomonadota</taxon>
        <taxon>Gammaproteobacteria</taxon>
        <taxon>Oceanospirillales</taxon>
        <taxon>Saccharospirillaceae</taxon>
        <taxon>Gynuella</taxon>
    </lineage>
</organism>
<dbReference type="GO" id="GO:0016787">
    <property type="term" value="F:hydrolase activity"/>
    <property type="evidence" value="ECO:0007669"/>
    <property type="project" value="UniProtKB-KW"/>
</dbReference>
<evidence type="ECO:0000256" key="6">
    <source>
        <dbReference type="ARBA" id="ARBA00022600"/>
    </source>
</evidence>
<evidence type="ECO:0000259" key="12">
    <source>
        <dbReference type="Pfam" id="PF00723"/>
    </source>
</evidence>
<dbReference type="UniPathway" id="UPA00163"/>
<reference evidence="14 15" key="1">
    <citation type="submission" date="2014-01" db="EMBL/GenBank/DDBJ databases">
        <title>Full genme sequencing of cellulolytic bacterium Gynuella sunshinyii YC6258T gen. nov., sp. nov.</title>
        <authorList>
            <person name="Khan H."/>
            <person name="Chung E.J."/>
            <person name="Chung Y.R."/>
        </authorList>
    </citation>
    <scope>NUCLEOTIDE SEQUENCE [LARGE SCALE GENOMIC DNA]</scope>
    <source>
        <strain evidence="14 15">YC6258</strain>
    </source>
</reference>
<dbReference type="Proteomes" id="UP000032266">
    <property type="component" value="Chromosome"/>
</dbReference>
<keyword evidence="4" id="KW-1003">Cell membrane</keyword>
<name>A0A0C5VKY0_9GAMM</name>
<keyword evidence="11" id="KW-0636">Prenylation</keyword>
<comment type="subcellular location">
    <subcellularLocation>
        <location evidence="1">Cell membrane</location>
        <topology evidence="1">Lipid-anchor</topology>
        <orientation evidence="1">Cytoplasmic side</orientation>
    </subcellularLocation>
</comment>
<sequence length="1086" mass="125070">MKRLSGNNMYDHILQRLDYYFDMVDRTILCRQNPNTGLFPASTDINDHGDYTDAWVRDNVYSIQAVWGLLLAYRKTTGYQERIDQLKNSTVRLMRGLLSSMMRQAAKVERFKYTQNPMDALHAKYSTHSGDVVVDDDKWGHLQLDATSIYVLMLAQMTLSGVRIVRTEQEVHFIQNLVWYIGRAYRTPDFGIWERGNKINNGRVEINASSVGMAKAALQAIRGVNLLGEACGQRGVIHVLADEIARCRTVLEHLLPRESWSKEVDAACLSIIGYPAFAVEKKSLVQKTRSEILAKLAGFYGCKRFLRDGHQTAIEDHNRLHYELHELKNFEHIESEWPLFFTYLYLDALFREDAEQIRFYRDRLDRLRVEKDGQLLLPELYIVPHDRIEAEKDDPGSQARVANQNVPLVWTQSLYVLGCLIHEQLLDKHDIDPLRTHKRIGRRMQNPIQVAFIAEDEFVKEALAGEGIYSETQSDVEPVRILSAMEFPRLFAILGQDREMGLTGRPPRRARSLASAQFYQLQGETCLFLSHIQNQSRFHLSADNRFTFAKIKSELSYISRHWCQPQKPIQVILVTRDMLEAPDVEAVYEFARQCFRNEIEAVEIITGPLLELIDSGSVERIDELHDYQLPDNYSLSPRRAKKWLTFTLDKCTPIAHDMLSLLQPDRSDEQLISSLIKSVNLYEQQDILLELVARKGMQAEIGIAPRVTLKVLLNEVYDTACHQQVWNVVRKSAGALGRYWHGLEDAVAEIVARQKSLVVGRSYSDKGMLRSVPDNREILRLIQENTGYDDREVILNQEIIVFMAALLKDQPALFQGMKTFIPGQFMHLIMSQLQSEQALAPSDAFELLCSLSPYDLFDRVRKVLENYEVSVQRLIAQESLPATHHGPICEVHFDSKDDPLLGEENDWKKWREVQGLIPRFHDNFFSDLWNLLNHCHGIVLGDRFDSRTRMDSDIALNSMTGGEAQFANLIEKMLIRISTNSYRQMTIEVIQALCSLFKMNPDLRVPHLLVVEVILGHAVRLNWINQEDHDADQYNAERGKAWQEFYQLPPYRVALAVQTSFEYLIRQNDHAQLLDGGEGETVYDHH</sequence>
<dbReference type="GO" id="GO:0005977">
    <property type="term" value="P:glycogen metabolic process"/>
    <property type="evidence" value="ECO:0007669"/>
    <property type="project" value="UniProtKB-UniPathway"/>
</dbReference>
<protein>
    <submittedName>
        <fullName evidence="14">Glucoamylase and related glycosyl hydrolase</fullName>
    </submittedName>
</protein>
<dbReference type="InterPro" id="IPR008734">
    <property type="entry name" value="PHK_A/B_su"/>
</dbReference>
<gene>
    <name evidence="14" type="ORF">YC6258_02928</name>
</gene>
<dbReference type="AlphaFoldDB" id="A0A0C5VKY0"/>
<dbReference type="GO" id="GO:0005516">
    <property type="term" value="F:calmodulin binding"/>
    <property type="evidence" value="ECO:0007669"/>
    <property type="project" value="UniProtKB-KW"/>
</dbReference>
<evidence type="ECO:0000256" key="7">
    <source>
        <dbReference type="ARBA" id="ARBA00022860"/>
    </source>
</evidence>
<accession>A0A0C5VKY0</accession>
<keyword evidence="9" id="KW-0119">Carbohydrate metabolism</keyword>
<dbReference type="HOGENOM" id="CLU_004177_0_1_6"/>
<evidence type="ECO:0000259" key="13">
    <source>
        <dbReference type="Pfam" id="PF19292"/>
    </source>
</evidence>
<evidence type="ECO:0000256" key="3">
    <source>
        <dbReference type="ARBA" id="ARBA00007128"/>
    </source>
</evidence>
<dbReference type="EMBL" id="CP007142">
    <property type="protein sequence ID" value="AJQ94966.1"/>
    <property type="molecule type" value="Genomic_DNA"/>
</dbReference>
<dbReference type="InterPro" id="IPR012341">
    <property type="entry name" value="6hp_glycosidase-like_sf"/>
</dbReference>
<dbReference type="FunFam" id="1.50.10.10:FF:000004">
    <property type="entry name" value="Phosphorylase b kinase regulatory subunit"/>
    <property type="match status" value="1"/>
</dbReference>
<keyword evidence="6" id="KW-0321">Glycogen metabolism</keyword>
<evidence type="ECO:0000256" key="11">
    <source>
        <dbReference type="ARBA" id="ARBA00023289"/>
    </source>
</evidence>
<dbReference type="GO" id="GO:0005964">
    <property type="term" value="C:phosphorylase kinase complex"/>
    <property type="evidence" value="ECO:0007669"/>
    <property type="project" value="TreeGrafter"/>
</dbReference>
<evidence type="ECO:0000256" key="8">
    <source>
        <dbReference type="ARBA" id="ARBA00023136"/>
    </source>
</evidence>
<keyword evidence="5" id="KW-0597">Phosphoprotein</keyword>
<keyword evidence="8" id="KW-0472">Membrane</keyword>
<comment type="similarity">
    <text evidence="3">Belongs to the phosphorylase b kinase regulatory chain family.</text>
</comment>
<dbReference type="GO" id="GO:0005886">
    <property type="term" value="C:plasma membrane"/>
    <property type="evidence" value="ECO:0007669"/>
    <property type="project" value="UniProtKB-SubCell"/>
</dbReference>
<evidence type="ECO:0000256" key="9">
    <source>
        <dbReference type="ARBA" id="ARBA00023277"/>
    </source>
</evidence>
<dbReference type="PANTHER" id="PTHR10749:SF8">
    <property type="entry name" value="PHOSPHORYLASE B KINASE REGULATORY SUBUNIT BETA"/>
    <property type="match status" value="1"/>
</dbReference>
<dbReference type="InterPro" id="IPR011613">
    <property type="entry name" value="GH15-like"/>
</dbReference>
<dbReference type="Pfam" id="PF19292">
    <property type="entry name" value="KPBB_C"/>
    <property type="match status" value="1"/>
</dbReference>
<dbReference type="Gene3D" id="1.50.10.10">
    <property type="match status" value="1"/>
</dbReference>
<comment type="pathway">
    <text evidence="2">Glycan biosynthesis; glycogen metabolism.</text>
</comment>
<evidence type="ECO:0000256" key="10">
    <source>
        <dbReference type="ARBA" id="ARBA00023288"/>
    </source>
</evidence>
<keyword evidence="14" id="KW-0378">Hydrolase</keyword>
<dbReference type="PATRIC" id="fig|1445510.3.peg.2898"/>
<dbReference type="InterPro" id="IPR045583">
    <property type="entry name" value="KPBA/B_C"/>
</dbReference>
<feature type="domain" description="Phosphorylase b kinase regulatory subunit alpha/beta C-terminal" evidence="13">
    <location>
        <begin position="836"/>
        <end position="1070"/>
    </location>
</feature>
<keyword evidence="15" id="KW-1185">Reference proteome</keyword>
<feature type="domain" description="GH15-like" evidence="12">
    <location>
        <begin position="16"/>
        <end position="818"/>
    </location>
</feature>
<evidence type="ECO:0000256" key="2">
    <source>
        <dbReference type="ARBA" id="ARBA00005131"/>
    </source>
</evidence>
<dbReference type="STRING" id="1445510.YC6258_02928"/>
<evidence type="ECO:0000256" key="4">
    <source>
        <dbReference type="ARBA" id="ARBA00022475"/>
    </source>
</evidence>
<evidence type="ECO:0000313" key="15">
    <source>
        <dbReference type="Proteomes" id="UP000032266"/>
    </source>
</evidence>
<dbReference type="KEGG" id="gsn:YC6258_02928"/>
<evidence type="ECO:0000313" key="14">
    <source>
        <dbReference type="EMBL" id="AJQ94966.1"/>
    </source>
</evidence>
<dbReference type="InterPro" id="IPR008928">
    <property type="entry name" value="6-hairpin_glycosidase_sf"/>
</dbReference>
<keyword evidence="10" id="KW-0449">Lipoprotein</keyword>